<evidence type="ECO:0000313" key="2">
    <source>
        <dbReference type="Proteomes" id="UP001732700"/>
    </source>
</evidence>
<organism evidence="1 2">
    <name type="scientific">Avena sativa</name>
    <name type="common">Oat</name>
    <dbReference type="NCBI Taxonomy" id="4498"/>
    <lineage>
        <taxon>Eukaryota</taxon>
        <taxon>Viridiplantae</taxon>
        <taxon>Streptophyta</taxon>
        <taxon>Embryophyta</taxon>
        <taxon>Tracheophyta</taxon>
        <taxon>Spermatophyta</taxon>
        <taxon>Magnoliopsida</taxon>
        <taxon>Liliopsida</taxon>
        <taxon>Poales</taxon>
        <taxon>Poaceae</taxon>
        <taxon>BOP clade</taxon>
        <taxon>Pooideae</taxon>
        <taxon>Poodae</taxon>
        <taxon>Poeae</taxon>
        <taxon>Poeae Chloroplast Group 1 (Aveneae type)</taxon>
        <taxon>Aveninae</taxon>
        <taxon>Avena</taxon>
    </lineage>
</organism>
<keyword evidence="2" id="KW-1185">Reference proteome</keyword>
<sequence length="412" mass="45634">MDANGGGEGLEDGGDHALAYNALANDEDQVLAMEMEAGGALGNGGLNHGQVLLAPDGVVPAQAVVAAAAVNPALNLVFLRLPAQEIARCRSFCRLWRDVTSSEDFRRRHRAHHYRTPMPIFFFQDPDRRLYACNPCTRRWAHLPPLHVENDIVGFYATGVYHGHFRCHVLYHDRAKSDCAYWIFTVGTAALPPITTHIGRPGADADELGGLDRVLANGILPSYKIPPVFVANILHWLPQAARDNRNVITFDTFLRSFAMIPPPTVQAVNDGPNRPAVGGQLFEIDQRLAMTVISPATVDVWVRCNVAQLWNLSYSIILPVNDISLHDGYHHDGRIRAGVFAVAQDRNYLVQCPRIMLQCDALGAVLHNHLLADHRTFLSRHTIEESLLLHPSLLLMQGRDDVAGEPPFFQNQ</sequence>
<name>A0ACD5T7R1_AVESA</name>
<protein>
    <submittedName>
        <fullName evidence="1">Uncharacterized protein</fullName>
    </submittedName>
</protein>
<dbReference type="EnsemblPlants" id="AVESA.00010b.r2.1AG0006400.1">
    <property type="protein sequence ID" value="AVESA.00010b.r2.1AG0006400.1.CDS.1"/>
    <property type="gene ID" value="AVESA.00010b.r2.1AG0006400"/>
</dbReference>
<reference evidence="1" key="2">
    <citation type="submission" date="2025-09" db="UniProtKB">
        <authorList>
            <consortium name="EnsemblPlants"/>
        </authorList>
    </citation>
    <scope>IDENTIFICATION</scope>
</reference>
<proteinExistence type="predicted"/>
<evidence type="ECO:0000313" key="1">
    <source>
        <dbReference type="EnsemblPlants" id="AVESA.00010b.r2.1AG0006400.1.CDS.1"/>
    </source>
</evidence>
<reference evidence="1" key="1">
    <citation type="submission" date="2021-05" db="EMBL/GenBank/DDBJ databases">
        <authorList>
            <person name="Scholz U."/>
            <person name="Mascher M."/>
            <person name="Fiebig A."/>
        </authorList>
    </citation>
    <scope>NUCLEOTIDE SEQUENCE [LARGE SCALE GENOMIC DNA]</scope>
</reference>
<dbReference type="Proteomes" id="UP001732700">
    <property type="component" value="Chromosome 1A"/>
</dbReference>
<accession>A0ACD5T7R1</accession>